<comment type="caution">
    <text evidence="2">The sequence shown here is derived from an EMBL/GenBank/DDBJ whole genome shotgun (WGS) entry which is preliminary data.</text>
</comment>
<keyword evidence="1" id="KW-0812">Transmembrane</keyword>
<feature type="transmembrane region" description="Helical" evidence="1">
    <location>
        <begin position="28"/>
        <end position="45"/>
    </location>
</feature>
<feature type="transmembrane region" description="Helical" evidence="1">
    <location>
        <begin position="5"/>
        <end position="22"/>
    </location>
</feature>
<keyword evidence="1" id="KW-0472">Membrane</keyword>
<feature type="transmembrane region" description="Helical" evidence="1">
    <location>
        <begin position="418"/>
        <end position="437"/>
    </location>
</feature>
<dbReference type="EMBL" id="SCFV01000014">
    <property type="protein sequence ID" value="TRO12146.1"/>
    <property type="molecule type" value="Genomic_DNA"/>
</dbReference>
<dbReference type="Proteomes" id="UP000317327">
    <property type="component" value="Unassembled WGS sequence"/>
</dbReference>
<feature type="transmembrane region" description="Helical" evidence="1">
    <location>
        <begin position="361"/>
        <end position="385"/>
    </location>
</feature>
<feature type="transmembrane region" description="Helical" evidence="1">
    <location>
        <begin position="137"/>
        <end position="156"/>
    </location>
</feature>
<feature type="transmembrane region" description="Helical" evidence="1">
    <location>
        <begin position="57"/>
        <end position="77"/>
    </location>
</feature>
<evidence type="ECO:0000313" key="2">
    <source>
        <dbReference type="EMBL" id="TRO12146.1"/>
    </source>
</evidence>
<dbReference type="AlphaFoldDB" id="A0ABD7RPX2"/>
<feature type="transmembrane region" description="Helical" evidence="1">
    <location>
        <begin position="244"/>
        <end position="263"/>
    </location>
</feature>
<feature type="transmembrane region" description="Helical" evidence="1">
    <location>
        <begin position="89"/>
        <end position="112"/>
    </location>
</feature>
<sequence>MNRTTLVNIFILLIGVIGVFVSFLSDEIFYSLVLFFLFVLLVIFANSNNGLADPRLFFLPFFYLYSTWFPMQVMFASPVINRFHLDENLLIAVVNYAFLGGVFFCLGVFLSLRLKKITPPKSFIAEVYTGEMPSERLLILGLFFFVIFGLCYAFFSGAVSKREIIDDGGVVISVIIFSFILLTALISMRLLRFLGEWKLNFSIYLFLCLSFCFMLVLGERDAVFRIFMVMALIYYDFNRRGSLVFLALMVLGAILVVPFSQAFKSALISGQFEVSVISLDLILSNEFVSASRNLYSLLYYGVNHGLSYFYTDIVRGVFPSFISGVFLDIGSTSSWYNRVYRVEHGFSGGSGWGFGLVAQGYLIAGLAGISVLMFLVGLFLGFLFSLRFRSEYWYVFFIMSAAASIYCIRADIGALIAQTAKVSGGAVFFIFLTHELFKRRSVL</sequence>
<gene>
    <name evidence="2" type="ORF">EQ836_23275</name>
</gene>
<feature type="transmembrane region" description="Helical" evidence="1">
    <location>
        <begin position="392"/>
        <end position="412"/>
    </location>
</feature>
<feature type="transmembrane region" description="Helical" evidence="1">
    <location>
        <begin position="199"/>
        <end position="216"/>
    </location>
</feature>
<feature type="transmembrane region" description="Helical" evidence="1">
    <location>
        <begin position="168"/>
        <end position="187"/>
    </location>
</feature>
<evidence type="ECO:0000313" key="3">
    <source>
        <dbReference type="Proteomes" id="UP000317327"/>
    </source>
</evidence>
<dbReference type="RefSeq" id="WP_143502946.1">
    <property type="nucleotide sequence ID" value="NZ_SCFV01000014.1"/>
</dbReference>
<reference evidence="2 3" key="1">
    <citation type="submission" date="2019-01" db="EMBL/GenBank/DDBJ databases">
        <title>Whole genome shotgun sequencing of Pseudomonas spp. isolated by its ability to degrade furfural.</title>
        <authorList>
            <person name="Donoso R."/>
            <person name="Farkas C."/>
            <person name="Villegas P."/>
            <person name="Gonzales-Toro F."/>
            <person name="Guajardo-Parra M."/>
            <person name="Araya-Nail M."/>
            <person name="Morgante V."/>
            <person name="Perez-Pantoja D."/>
        </authorList>
    </citation>
    <scope>NUCLEOTIDE SEQUENCE [LARGE SCALE GENOMIC DNA]</scope>
    <source>
        <strain evidence="2 3">VN231</strain>
    </source>
</reference>
<proteinExistence type="predicted"/>
<evidence type="ECO:0000256" key="1">
    <source>
        <dbReference type="SAM" id="Phobius"/>
    </source>
</evidence>
<keyword evidence="1" id="KW-1133">Transmembrane helix</keyword>
<organism evidence="2 3">
    <name type="scientific">Ectopseudomonas mendocina</name>
    <name type="common">Pseudomonas mendocina</name>
    <dbReference type="NCBI Taxonomy" id="300"/>
    <lineage>
        <taxon>Bacteria</taxon>
        <taxon>Pseudomonadati</taxon>
        <taxon>Pseudomonadota</taxon>
        <taxon>Gammaproteobacteria</taxon>
        <taxon>Pseudomonadales</taxon>
        <taxon>Pseudomonadaceae</taxon>
        <taxon>Ectopseudomonas</taxon>
    </lineage>
</organism>
<name>A0ABD7RPX2_ECTME</name>
<protein>
    <submittedName>
        <fullName evidence="2">Oligosaccharide repeat unit polymerase</fullName>
    </submittedName>
</protein>
<accession>A0ABD7RPX2</accession>